<evidence type="ECO:0000259" key="3">
    <source>
        <dbReference type="PROSITE" id="PS50089"/>
    </source>
</evidence>
<dbReference type="PROSITE" id="PS50089">
    <property type="entry name" value="ZF_RING_2"/>
    <property type="match status" value="1"/>
</dbReference>
<dbReference type="PANTHER" id="PTHR45676">
    <property type="entry name" value="RING-H2 FINGER PROTEIN ATL51-RELATED"/>
    <property type="match status" value="1"/>
</dbReference>
<organism evidence="4 5">
    <name type="scientific">Seminavis robusta</name>
    <dbReference type="NCBI Taxonomy" id="568900"/>
    <lineage>
        <taxon>Eukaryota</taxon>
        <taxon>Sar</taxon>
        <taxon>Stramenopiles</taxon>
        <taxon>Ochrophyta</taxon>
        <taxon>Bacillariophyta</taxon>
        <taxon>Bacillariophyceae</taxon>
        <taxon>Bacillariophycidae</taxon>
        <taxon>Naviculales</taxon>
        <taxon>Naviculaceae</taxon>
        <taxon>Seminavis</taxon>
    </lineage>
</organism>
<feature type="compositionally biased region" description="Polar residues" evidence="2">
    <location>
        <begin position="29"/>
        <end position="43"/>
    </location>
</feature>
<protein>
    <submittedName>
        <fullName evidence="4">Zinc ion binding</fullName>
    </submittedName>
</protein>
<proteinExistence type="predicted"/>
<evidence type="ECO:0000313" key="4">
    <source>
        <dbReference type="EMBL" id="CAB9518496.1"/>
    </source>
</evidence>
<reference evidence="4" key="1">
    <citation type="submission" date="2020-06" db="EMBL/GenBank/DDBJ databases">
        <authorList>
            <consortium name="Plant Systems Biology data submission"/>
        </authorList>
    </citation>
    <scope>NUCLEOTIDE SEQUENCE</scope>
    <source>
        <strain evidence="4">D6</strain>
    </source>
</reference>
<keyword evidence="1" id="KW-0862">Zinc</keyword>
<feature type="domain" description="RING-type" evidence="3">
    <location>
        <begin position="120"/>
        <end position="169"/>
    </location>
</feature>
<keyword evidence="1" id="KW-0479">Metal-binding</keyword>
<evidence type="ECO:0000313" key="5">
    <source>
        <dbReference type="Proteomes" id="UP001153069"/>
    </source>
</evidence>
<evidence type="ECO:0000256" key="1">
    <source>
        <dbReference type="PROSITE-ProRule" id="PRU00175"/>
    </source>
</evidence>
<comment type="caution">
    <text evidence="4">The sequence shown here is derived from an EMBL/GenBank/DDBJ whole genome shotgun (WGS) entry which is preliminary data.</text>
</comment>
<dbReference type="EMBL" id="CAICTM010000937">
    <property type="protein sequence ID" value="CAB9518496.1"/>
    <property type="molecule type" value="Genomic_DNA"/>
</dbReference>
<sequence length="228" mass="26729">MTLGLVRNFLRPTSRRNHQSRTVPRGRNDQQPNPAPQTTQRRLYTQEEKNQREMQMRKLWYTFFLKPHVTVLKSKHFMDVAAEATSDLVCHPIGVEEIPVKTIKLFHKLDKSIQHVDAECSICLVEYQAGERIIQSADMEDGTCCNHVFHEECMMEWLERGHKRCPCCRRWFVPGAPIKQQMKEARVGIRQSVCNLYDKQTRKRLVALKEKEEEGKASSERTASEFWV</sequence>
<name>A0A9N8EBT3_9STRA</name>
<dbReference type="InterPro" id="IPR013083">
    <property type="entry name" value="Znf_RING/FYVE/PHD"/>
</dbReference>
<dbReference type="GO" id="GO:0008270">
    <property type="term" value="F:zinc ion binding"/>
    <property type="evidence" value="ECO:0007669"/>
    <property type="project" value="UniProtKB-KW"/>
</dbReference>
<dbReference type="Gene3D" id="3.30.40.10">
    <property type="entry name" value="Zinc/RING finger domain, C3HC4 (zinc finger)"/>
    <property type="match status" value="1"/>
</dbReference>
<dbReference type="InterPro" id="IPR001841">
    <property type="entry name" value="Znf_RING"/>
</dbReference>
<dbReference type="PANTHER" id="PTHR45676:SF41">
    <property type="entry name" value="RING-H2 FINGER PROTEIN ATL66"/>
    <property type="match status" value="1"/>
</dbReference>
<dbReference type="AlphaFoldDB" id="A0A9N8EBT3"/>
<gene>
    <name evidence="4" type="ORF">SEMRO_939_G222490.1</name>
</gene>
<evidence type="ECO:0000256" key="2">
    <source>
        <dbReference type="SAM" id="MobiDB-lite"/>
    </source>
</evidence>
<dbReference type="SUPFAM" id="SSF57850">
    <property type="entry name" value="RING/U-box"/>
    <property type="match status" value="1"/>
</dbReference>
<keyword evidence="5" id="KW-1185">Reference proteome</keyword>
<keyword evidence="1" id="KW-0863">Zinc-finger</keyword>
<dbReference type="OrthoDB" id="49515at2759"/>
<dbReference type="Proteomes" id="UP001153069">
    <property type="component" value="Unassembled WGS sequence"/>
</dbReference>
<accession>A0A9N8EBT3</accession>
<dbReference type="Pfam" id="PF13639">
    <property type="entry name" value="zf-RING_2"/>
    <property type="match status" value="1"/>
</dbReference>
<feature type="region of interest" description="Disordered" evidence="2">
    <location>
        <begin position="1"/>
        <end position="43"/>
    </location>
</feature>